<evidence type="ECO:0000313" key="3">
    <source>
        <dbReference type="Proteomes" id="UP001265746"/>
    </source>
</evidence>
<feature type="compositionally biased region" description="Basic residues" evidence="1">
    <location>
        <begin position="11"/>
        <end position="20"/>
    </location>
</feature>
<keyword evidence="3" id="KW-1185">Reference proteome</keyword>
<dbReference type="EMBL" id="JAUJFL010000004">
    <property type="protein sequence ID" value="KAK2605757.1"/>
    <property type="molecule type" value="Genomic_DNA"/>
</dbReference>
<evidence type="ECO:0000313" key="2">
    <source>
        <dbReference type="EMBL" id="KAK2605757.1"/>
    </source>
</evidence>
<dbReference type="AlphaFoldDB" id="A0AAD9SDZ0"/>
<sequence>MQQTQEPATPRRARAYRAYRGRHAGFRPALMLQNHQQLAAAPPPAPVPGPGPGPGPAQEQHQNQTQSDAGQPAQAVVFHGALDEFHNPDPDLGALGPFAYPSFPFLFSVTQEEEEMQQWQVGPMPGNYAQAYQQPNSTNHPDGFK</sequence>
<protein>
    <submittedName>
        <fullName evidence="2">Uncharacterized protein</fullName>
    </submittedName>
</protein>
<feature type="region of interest" description="Disordered" evidence="1">
    <location>
        <begin position="26"/>
        <end position="91"/>
    </location>
</feature>
<feature type="compositionally biased region" description="Pro residues" evidence="1">
    <location>
        <begin position="41"/>
        <end position="55"/>
    </location>
</feature>
<feature type="compositionally biased region" description="Polar residues" evidence="1">
    <location>
        <begin position="59"/>
        <end position="69"/>
    </location>
</feature>
<accession>A0AAD9SDZ0</accession>
<comment type="caution">
    <text evidence="2">The sequence shown here is derived from an EMBL/GenBank/DDBJ whole genome shotgun (WGS) entry which is preliminary data.</text>
</comment>
<feature type="region of interest" description="Disordered" evidence="1">
    <location>
        <begin position="1"/>
        <end position="20"/>
    </location>
</feature>
<feature type="compositionally biased region" description="Polar residues" evidence="1">
    <location>
        <begin position="130"/>
        <end position="145"/>
    </location>
</feature>
<name>A0AAD9SDZ0_PHOAM</name>
<evidence type="ECO:0000256" key="1">
    <source>
        <dbReference type="SAM" id="MobiDB-lite"/>
    </source>
</evidence>
<gene>
    <name evidence="2" type="ORF">N8I77_008571</name>
</gene>
<reference evidence="2" key="1">
    <citation type="submission" date="2023-06" db="EMBL/GenBank/DDBJ databases">
        <authorList>
            <person name="Noh H."/>
        </authorList>
    </citation>
    <scope>NUCLEOTIDE SEQUENCE</scope>
    <source>
        <strain evidence="2">DUCC20226</strain>
    </source>
</reference>
<dbReference type="Proteomes" id="UP001265746">
    <property type="component" value="Unassembled WGS sequence"/>
</dbReference>
<organism evidence="2 3">
    <name type="scientific">Phomopsis amygdali</name>
    <name type="common">Fusicoccum amygdali</name>
    <dbReference type="NCBI Taxonomy" id="1214568"/>
    <lineage>
        <taxon>Eukaryota</taxon>
        <taxon>Fungi</taxon>
        <taxon>Dikarya</taxon>
        <taxon>Ascomycota</taxon>
        <taxon>Pezizomycotina</taxon>
        <taxon>Sordariomycetes</taxon>
        <taxon>Sordariomycetidae</taxon>
        <taxon>Diaporthales</taxon>
        <taxon>Diaporthaceae</taxon>
        <taxon>Diaporthe</taxon>
    </lineage>
</organism>
<proteinExistence type="predicted"/>
<feature type="region of interest" description="Disordered" evidence="1">
    <location>
        <begin position="116"/>
        <end position="145"/>
    </location>
</feature>